<dbReference type="AlphaFoldDB" id="B4JLN2"/>
<dbReference type="STRING" id="7222.B4JLN2"/>
<evidence type="ECO:0000313" key="3">
    <source>
        <dbReference type="EMBL" id="EDV91643.1"/>
    </source>
</evidence>
<evidence type="ECO:0000256" key="2">
    <source>
        <dbReference type="SAM" id="SignalP"/>
    </source>
</evidence>
<dbReference type="KEGG" id="dgr:6566356"/>
<dbReference type="OMA" id="CCRMDQL"/>
<evidence type="ECO:0000313" key="4">
    <source>
        <dbReference type="Proteomes" id="UP000001070"/>
    </source>
</evidence>
<dbReference type="Proteomes" id="UP000001070">
    <property type="component" value="Unassembled WGS sequence"/>
</dbReference>
<dbReference type="InParanoid" id="B4JLN2"/>
<dbReference type="HOGENOM" id="CLU_636596_0_0_1"/>
<feature type="compositionally biased region" description="Low complexity" evidence="1">
    <location>
        <begin position="415"/>
        <end position="426"/>
    </location>
</feature>
<proteinExistence type="predicted"/>
<gene>
    <name evidence="3" type="primary">Dgri\GH24487</name>
    <name evidence="3" type="ORF">Dgri_GH24487</name>
</gene>
<name>B4JLN2_DROGR</name>
<feature type="chain" id="PRO_5002812620" evidence="2">
    <location>
        <begin position="21"/>
        <end position="426"/>
    </location>
</feature>
<dbReference type="PhylomeDB" id="B4JLN2"/>
<sequence length="426" mass="47458">MRTLSLIALIFVAGVTAVVAAGCELQVKDPRPIIVKRFGSKTAIVRRALDRLNMFPNETTTFHCPTGINFNSVNSRDATKLNVATAELLCTEEGLFLGSNQIIQQPRTSGIISCSGGFSKRLYESNSSLIGCSDDQMTLVVGYRLQGLPDVKILGICYDLSAMRFRFVSFLASAATNLLLELNTENELNDVHLDVDIGSLSTYFRFPTQSEFKQIQQQPQHDLGDLFDAKLFEYDSLLQDPEQKRKLSAYGDMLSIVWLRSLRSGNWRHFLSALRNTHVDFDVRLGVSDIATLPLAYNCNATRPLQFVGSTEDSSVPVPVPKYIWAHVRSLYPTDNVHDEFVVVAHNSPYANVLELSSFCADICSEITWLSDTLFGQLHLVPNYGVMHCCRPDQLNKLTDFPRIEPPPPPPPPTILKTTTPSTVLL</sequence>
<dbReference type="PROSITE" id="PS51257">
    <property type="entry name" value="PROKAR_LIPOPROTEIN"/>
    <property type="match status" value="1"/>
</dbReference>
<dbReference type="OrthoDB" id="8017601at2759"/>
<dbReference type="eggNOG" id="ENOG502TCUR">
    <property type="taxonomic scope" value="Eukaryota"/>
</dbReference>
<accession>B4JLN2</accession>
<evidence type="ECO:0000256" key="1">
    <source>
        <dbReference type="SAM" id="MobiDB-lite"/>
    </source>
</evidence>
<reference evidence="3 4" key="1">
    <citation type="journal article" date="2007" name="Nature">
        <title>Evolution of genes and genomes on the Drosophila phylogeny.</title>
        <authorList>
            <consortium name="Drosophila 12 Genomes Consortium"/>
            <person name="Clark A.G."/>
            <person name="Eisen M.B."/>
            <person name="Smith D.R."/>
            <person name="Bergman C.M."/>
            <person name="Oliver B."/>
            <person name="Markow T.A."/>
            <person name="Kaufman T.C."/>
            <person name="Kellis M."/>
            <person name="Gelbart W."/>
            <person name="Iyer V.N."/>
            <person name="Pollard D.A."/>
            <person name="Sackton T.B."/>
            <person name="Larracuente A.M."/>
            <person name="Singh N.D."/>
            <person name="Abad J.P."/>
            <person name="Abt D.N."/>
            <person name="Adryan B."/>
            <person name="Aguade M."/>
            <person name="Akashi H."/>
            <person name="Anderson W.W."/>
            <person name="Aquadro C.F."/>
            <person name="Ardell D.H."/>
            <person name="Arguello R."/>
            <person name="Artieri C.G."/>
            <person name="Barbash D.A."/>
            <person name="Barker D."/>
            <person name="Barsanti P."/>
            <person name="Batterham P."/>
            <person name="Batzoglou S."/>
            <person name="Begun D."/>
            <person name="Bhutkar A."/>
            <person name="Blanco E."/>
            <person name="Bosak S.A."/>
            <person name="Bradley R.K."/>
            <person name="Brand A.D."/>
            <person name="Brent M.R."/>
            <person name="Brooks A.N."/>
            <person name="Brown R.H."/>
            <person name="Butlin R.K."/>
            <person name="Caggese C."/>
            <person name="Calvi B.R."/>
            <person name="Bernardo de Carvalho A."/>
            <person name="Caspi A."/>
            <person name="Castrezana S."/>
            <person name="Celniker S.E."/>
            <person name="Chang J.L."/>
            <person name="Chapple C."/>
            <person name="Chatterji S."/>
            <person name="Chinwalla A."/>
            <person name="Civetta A."/>
            <person name="Clifton S.W."/>
            <person name="Comeron J.M."/>
            <person name="Costello J.C."/>
            <person name="Coyne J.A."/>
            <person name="Daub J."/>
            <person name="David R.G."/>
            <person name="Delcher A.L."/>
            <person name="Delehaunty K."/>
            <person name="Do C.B."/>
            <person name="Ebling H."/>
            <person name="Edwards K."/>
            <person name="Eickbush T."/>
            <person name="Evans J.D."/>
            <person name="Filipski A."/>
            <person name="Findeiss S."/>
            <person name="Freyhult E."/>
            <person name="Fulton L."/>
            <person name="Fulton R."/>
            <person name="Garcia A.C."/>
            <person name="Gardiner A."/>
            <person name="Garfield D.A."/>
            <person name="Garvin B.E."/>
            <person name="Gibson G."/>
            <person name="Gilbert D."/>
            <person name="Gnerre S."/>
            <person name="Godfrey J."/>
            <person name="Good R."/>
            <person name="Gotea V."/>
            <person name="Gravely B."/>
            <person name="Greenberg A.J."/>
            <person name="Griffiths-Jones S."/>
            <person name="Gross S."/>
            <person name="Guigo R."/>
            <person name="Gustafson E.A."/>
            <person name="Haerty W."/>
            <person name="Hahn M.W."/>
            <person name="Halligan D.L."/>
            <person name="Halpern A.L."/>
            <person name="Halter G.M."/>
            <person name="Han M.V."/>
            <person name="Heger A."/>
            <person name="Hillier L."/>
            <person name="Hinrichs A.S."/>
            <person name="Holmes I."/>
            <person name="Hoskins R.A."/>
            <person name="Hubisz M.J."/>
            <person name="Hultmark D."/>
            <person name="Huntley M.A."/>
            <person name="Jaffe D.B."/>
            <person name="Jagadeeshan S."/>
            <person name="Jeck W.R."/>
            <person name="Johnson J."/>
            <person name="Jones C.D."/>
            <person name="Jordan W.C."/>
            <person name="Karpen G.H."/>
            <person name="Kataoka E."/>
            <person name="Keightley P.D."/>
            <person name="Kheradpour P."/>
            <person name="Kirkness E.F."/>
            <person name="Koerich L.B."/>
            <person name="Kristiansen K."/>
            <person name="Kudrna D."/>
            <person name="Kulathinal R.J."/>
            <person name="Kumar S."/>
            <person name="Kwok R."/>
            <person name="Lander E."/>
            <person name="Langley C.H."/>
            <person name="Lapoint R."/>
            <person name="Lazzaro B.P."/>
            <person name="Lee S.J."/>
            <person name="Levesque L."/>
            <person name="Li R."/>
            <person name="Lin C.F."/>
            <person name="Lin M.F."/>
            <person name="Lindblad-Toh K."/>
            <person name="Llopart A."/>
            <person name="Long M."/>
            <person name="Low L."/>
            <person name="Lozovsky E."/>
            <person name="Lu J."/>
            <person name="Luo M."/>
            <person name="Machado C.A."/>
            <person name="Makalowski W."/>
            <person name="Marzo M."/>
            <person name="Matsuda M."/>
            <person name="Matzkin L."/>
            <person name="McAllister B."/>
            <person name="McBride C.S."/>
            <person name="McKernan B."/>
            <person name="McKernan K."/>
            <person name="Mendez-Lago M."/>
            <person name="Minx P."/>
            <person name="Mollenhauer M.U."/>
            <person name="Montooth K."/>
            <person name="Mount S.M."/>
            <person name="Mu X."/>
            <person name="Myers E."/>
            <person name="Negre B."/>
            <person name="Newfeld S."/>
            <person name="Nielsen R."/>
            <person name="Noor M.A."/>
            <person name="O'Grady P."/>
            <person name="Pachter L."/>
            <person name="Papaceit M."/>
            <person name="Parisi M.J."/>
            <person name="Parisi M."/>
            <person name="Parts L."/>
            <person name="Pedersen J.S."/>
            <person name="Pesole G."/>
            <person name="Phillippy A.M."/>
            <person name="Ponting C.P."/>
            <person name="Pop M."/>
            <person name="Porcelli D."/>
            <person name="Powell J.R."/>
            <person name="Prohaska S."/>
            <person name="Pruitt K."/>
            <person name="Puig M."/>
            <person name="Quesneville H."/>
            <person name="Ram K.R."/>
            <person name="Rand D."/>
            <person name="Rasmussen M.D."/>
            <person name="Reed L.K."/>
            <person name="Reenan R."/>
            <person name="Reily A."/>
            <person name="Remington K.A."/>
            <person name="Rieger T.T."/>
            <person name="Ritchie M.G."/>
            <person name="Robin C."/>
            <person name="Rogers Y.H."/>
            <person name="Rohde C."/>
            <person name="Rozas J."/>
            <person name="Rubenfield M.J."/>
            <person name="Ruiz A."/>
            <person name="Russo S."/>
            <person name="Salzberg S.L."/>
            <person name="Sanchez-Gracia A."/>
            <person name="Saranga D.J."/>
            <person name="Sato H."/>
            <person name="Schaeffer S.W."/>
            <person name="Schatz M.C."/>
            <person name="Schlenke T."/>
            <person name="Schwartz R."/>
            <person name="Segarra C."/>
            <person name="Singh R.S."/>
            <person name="Sirot L."/>
            <person name="Sirota M."/>
            <person name="Sisneros N.B."/>
            <person name="Smith C.D."/>
            <person name="Smith T.F."/>
            <person name="Spieth J."/>
            <person name="Stage D.E."/>
            <person name="Stark A."/>
            <person name="Stephan W."/>
            <person name="Strausberg R.L."/>
            <person name="Strempel S."/>
            <person name="Sturgill D."/>
            <person name="Sutton G."/>
            <person name="Sutton G.G."/>
            <person name="Tao W."/>
            <person name="Teichmann S."/>
            <person name="Tobari Y.N."/>
            <person name="Tomimura Y."/>
            <person name="Tsolas J.M."/>
            <person name="Valente V.L."/>
            <person name="Venter E."/>
            <person name="Venter J.C."/>
            <person name="Vicario S."/>
            <person name="Vieira F.G."/>
            <person name="Vilella A.J."/>
            <person name="Villasante A."/>
            <person name="Walenz B."/>
            <person name="Wang J."/>
            <person name="Wasserman M."/>
            <person name="Watts T."/>
            <person name="Wilson D."/>
            <person name="Wilson R.K."/>
            <person name="Wing R.A."/>
            <person name="Wolfner M.F."/>
            <person name="Wong A."/>
            <person name="Wong G.K."/>
            <person name="Wu C.I."/>
            <person name="Wu G."/>
            <person name="Yamamoto D."/>
            <person name="Yang H.P."/>
            <person name="Yang S.P."/>
            <person name="Yorke J.A."/>
            <person name="Yoshida K."/>
            <person name="Zdobnov E."/>
            <person name="Zhang P."/>
            <person name="Zhang Y."/>
            <person name="Zimin A.V."/>
            <person name="Baldwin J."/>
            <person name="Abdouelleil A."/>
            <person name="Abdulkadir J."/>
            <person name="Abebe A."/>
            <person name="Abera B."/>
            <person name="Abreu J."/>
            <person name="Acer S.C."/>
            <person name="Aftuck L."/>
            <person name="Alexander A."/>
            <person name="An P."/>
            <person name="Anderson E."/>
            <person name="Anderson S."/>
            <person name="Arachi H."/>
            <person name="Azer M."/>
            <person name="Bachantsang P."/>
            <person name="Barry A."/>
            <person name="Bayul T."/>
            <person name="Berlin A."/>
            <person name="Bessette D."/>
            <person name="Bloom T."/>
            <person name="Blye J."/>
            <person name="Boguslavskiy L."/>
            <person name="Bonnet C."/>
            <person name="Boukhgalter B."/>
            <person name="Bourzgui I."/>
            <person name="Brown A."/>
            <person name="Cahill P."/>
            <person name="Channer S."/>
            <person name="Cheshatsang Y."/>
            <person name="Chuda L."/>
            <person name="Citroen M."/>
            <person name="Collymore A."/>
            <person name="Cooke P."/>
            <person name="Costello M."/>
            <person name="D'Aco K."/>
            <person name="Daza R."/>
            <person name="De Haan G."/>
            <person name="DeGray S."/>
            <person name="DeMaso C."/>
            <person name="Dhargay N."/>
            <person name="Dooley K."/>
            <person name="Dooley E."/>
            <person name="Doricent M."/>
            <person name="Dorje P."/>
            <person name="Dorjee K."/>
            <person name="Dupes A."/>
            <person name="Elong R."/>
            <person name="Falk J."/>
            <person name="Farina A."/>
            <person name="Faro S."/>
            <person name="Ferguson D."/>
            <person name="Fisher S."/>
            <person name="Foley C.D."/>
            <person name="Franke A."/>
            <person name="Friedrich D."/>
            <person name="Gadbois L."/>
            <person name="Gearin G."/>
            <person name="Gearin C.R."/>
            <person name="Giannoukos G."/>
            <person name="Goode T."/>
            <person name="Graham J."/>
            <person name="Grandbois E."/>
            <person name="Grewal S."/>
            <person name="Gyaltsen K."/>
            <person name="Hafez N."/>
            <person name="Hagos B."/>
            <person name="Hall J."/>
            <person name="Henson C."/>
            <person name="Hollinger A."/>
            <person name="Honan T."/>
            <person name="Huard M.D."/>
            <person name="Hughes L."/>
            <person name="Hurhula B."/>
            <person name="Husby M.E."/>
            <person name="Kamat A."/>
            <person name="Kanga B."/>
            <person name="Kashin S."/>
            <person name="Khazanovich D."/>
            <person name="Kisner P."/>
            <person name="Lance K."/>
            <person name="Lara M."/>
            <person name="Lee W."/>
            <person name="Lennon N."/>
            <person name="Letendre F."/>
            <person name="LeVine R."/>
            <person name="Lipovsky A."/>
            <person name="Liu X."/>
            <person name="Liu J."/>
            <person name="Liu S."/>
            <person name="Lokyitsang T."/>
            <person name="Lokyitsang Y."/>
            <person name="Lubonja R."/>
            <person name="Lui A."/>
            <person name="MacDonald P."/>
            <person name="Magnisalis V."/>
            <person name="Maru K."/>
            <person name="Matthews C."/>
            <person name="McCusker W."/>
            <person name="McDonough S."/>
            <person name="Mehta T."/>
            <person name="Meldrim J."/>
            <person name="Meneus L."/>
            <person name="Mihai O."/>
            <person name="Mihalev A."/>
            <person name="Mihova T."/>
            <person name="Mittelman R."/>
            <person name="Mlenga V."/>
            <person name="Montmayeur A."/>
            <person name="Mulrain L."/>
            <person name="Navidi A."/>
            <person name="Naylor J."/>
            <person name="Negash T."/>
            <person name="Nguyen T."/>
            <person name="Nguyen N."/>
            <person name="Nicol R."/>
            <person name="Norbu C."/>
            <person name="Norbu N."/>
            <person name="Novod N."/>
            <person name="O'Neill B."/>
            <person name="Osman S."/>
            <person name="Markiewicz E."/>
            <person name="Oyono O.L."/>
            <person name="Patti C."/>
            <person name="Phunkhang P."/>
            <person name="Pierre F."/>
            <person name="Priest M."/>
            <person name="Raghuraman S."/>
            <person name="Rege F."/>
            <person name="Reyes R."/>
            <person name="Rise C."/>
            <person name="Rogov P."/>
            <person name="Ross K."/>
            <person name="Ryan E."/>
            <person name="Settipalli S."/>
            <person name="Shea T."/>
            <person name="Sherpa N."/>
            <person name="Shi L."/>
            <person name="Shih D."/>
            <person name="Sparrow T."/>
            <person name="Spaulding J."/>
            <person name="Stalker J."/>
            <person name="Stange-Thomann N."/>
            <person name="Stavropoulos S."/>
            <person name="Stone C."/>
            <person name="Strader C."/>
            <person name="Tesfaye S."/>
            <person name="Thomson T."/>
            <person name="Thoulutsang Y."/>
            <person name="Thoulutsang D."/>
            <person name="Topham K."/>
            <person name="Topping I."/>
            <person name="Tsamla T."/>
            <person name="Vassiliev H."/>
            <person name="Vo A."/>
            <person name="Wangchuk T."/>
            <person name="Wangdi T."/>
            <person name="Weiand M."/>
            <person name="Wilkinson J."/>
            <person name="Wilson A."/>
            <person name="Yadav S."/>
            <person name="Young G."/>
            <person name="Yu Q."/>
            <person name="Zembek L."/>
            <person name="Zhong D."/>
            <person name="Zimmer A."/>
            <person name="Zwirko Z."/>
            <person name="Jaffe D.B."/>
            <person name="Alvarez P."/>
            <person name="Brockman W."/>
            <person name="Butler J."/>
            <person name="Chin C."/>
            <person name="Gnerre S."/>
            <person name="Grabherr M."/>
            <person name="Kleber M."/>
            <person name="Mauceli E."/>
            <person name="MacCallum I."/>
        </authorList>
    </citation>
    <scope>NUCLEOTIDE SEQUENCE [LARGE SCALE GENOMIC DNA]</scope>
    <source>
        <strain evidence="4">Tucson 15287-2541.00</strain>
    </source>
</reference>
<organism evidence="4">
    <name type="scientific">Drosophila grimshawi</name>
    <name type="common">Hawaiian fruit fly</name>
    <name type="synonym">Idiomyia grimshawi</name>
    <dbReference type="NCBI Taxonomy" id="7222"/>
    <lineage>
        <taxon>Eukaryota</taxon>
        <taxon>Metazoa</taxon>
        <taxon>Ecdysozoa</taxon>
        <taxon>Arthropoda</taxon>
        <taxon>Hexapoda</taxon>
        <taxon>Insecta</taxon>
        <taxon>Pterygota</taxon>
        <taxon>Neoptera</taxon>
        <taxon>Endopterygota</taxon>
        <taxon>Diptera</taxon>
        <taxon>Brachycera</taxon>
        <taxon>Muscomorpha</taxon>
        <taxon>Ephydroidea</taxon>
        <taxon>Drosophilidae</taxon>
        <taxon>Drosophila</taxon>
        <taxon>Hawaiian Drosophila</taxon>
    </lineage>
</organism>
<feature type="region of interest" description="Disordered" evidence="1">
    <location>
        <begin position="400"/>
        <end position="426"/>
    </location>
</feature>
<feature type="compositionally biased region" description="Pro residues" evidence="1">
    <location>
        <begin position="404"/>
        <end position="414"/>
    </location>
</feature>
<keyword evidence="4" id="KW-1185">Reference proteome</keyword>
<keyword evidence="2" id="KW-0732">Signal</keyword>
<feature type="signal peptide" evidence="2">
    <location>
        <begin position="1"/>
        <end position="20"/>
    </location>
</feature>
<protein>
    <submittedName>
        <fullName evidence="3">GH24487</fullName>
    </submittedName>
</protein>
<dbReference type="EMBL" id="CH916371">
    <property type="protein sequence ID" value="EDV91643.1"/>
    <property type="molecule type" value="Genomic_DNA"/>
</dbReference>